<dbReference type="InterPro" id="IPR013216">
    <property type="entry name" value="Methyltransf_11"/>
</dbReference>
<dbReference type="GO" id="GO:0032259">
    <property type="term" value="P:methylation"/>
    <property type="evidence" value="ECO:0007669"/>
    <property type="project" value="UniProtKB-KW"/>
</dbReference>
<dbReference type="CDD" id="cd02440">
    <property type="entry name" value="AdoMet_MTases"/>
    <property type="match status" value="1"/>
</dbReference>
<dbReference type="InterPro" id="IPR029063">
    <property type="entry name" value="SAM-dependent_MTases_sf"/>
</dbReference>
<dbReference type="PANTHER" id="PTHR42912">
    <property type="entry name" value="METHYLTRANSFERASE"/>
    <property type="match status" value="1"/>
</dbReference>
<dbReference type="EMBL" id="CP029822">
    <property type="protein sequence ID" value="AZS49783.1"/>
    <property type="molecule type" value="Genomic_DNA"/>
</dbReference>
<dbReference type="KEGG" id="emo:DM558_02845"/>
<evidence type="ECO:0000313" key="3">
    <source>
        <dbReference type="Proteomes" id="UP000273143"/>
    </source>
</evidence>
<keyword evidence="2" id="KW-0489">Methyltransferase</keyword>
<evidence type="ECO:0000259" key="1">
    <source>
        <dbReference type="Pfam" id="PF08241"/>
    </source>
</evidence>
<dbReference type="InterPro" id="IPR050508">
    <property type="entry name" value="Methyltransf_Superfamily"/>
</dbReference>
<proteinExistence type="predicted"/>
<dbReference type="GO" id="GO:0008757">
    <property type="term" value="F:S-adenosylmethionine-dependent methyltransferase activity"/>
    <property type="evidence" value="ECO:0007669"/>
    <property type="project" value="InterPro"/>
</dbReference>
<reference evidence="3" key="1">
    <citation type="submission" date="2018-06" db="EMBL/GenBank/DDBJ databases">
        <title>Complete genome of Pseudomonas insecticola strain QZS01.</title>
        <authorList>
            <person name="Wang J."/>
            <person name="Su Q."/>
        </authorList>
    </citation>
    <scope>NUCLEOTIDE SEQUENCE [LARGE SCALE GENOMIC DNA]</scope>
    <source>
        <strain evidence="3">QZS01</strain>
    </source>
</reference>
<dbReference type="Gene3D" id="3.40.50.150">
    <property type="entry name" value="Vaccinia Virus protein VP39"/>
    <property type="match status" value="1"/>
</dbReference>
<dbReference type="SUPFAM" id="SSF53335">
    <property type="entry name" value="S-adenosyl-L-methionine-dependent methyltransferases"/>
    <property type="match status" value="1"/>
</dbReference>
<dbReference type="PANTHER" id="PTHR42912:SF93">
    <property type="entry name" value="N6-ADENOSINE-METHYLTRANSFERASE TMT1A"/>
    <property type="match status" value="1"/>
</dbReference>
<protein>
    <submittedName>
        <fullName evidence="2">Class I SAM-dependent methyltransferase</fullName>
    </submittedName>
</protein>
<name>A0A3Q9JMQ1_9GAMM</name>
<dbReference type="Proteomes" id="UP000273143">
    <property type="component" value="Chromosome"/>
</dbReference>
<sequence>MIDKNFFEKTCVELTFSDKYDKEHAIKYYHKHQQGFWRKLSHWREEQMIREALKTAGDPLSVLDLPCGAGRFWSLLSENKERRIYAADNSPHMIDAAISLQPIEITQKIHTFQSSAFDIQVEDNAVDCVFCIRLLHHIGEHEHRLELLREFHRVTRDTVIVSLWVDGNFKAWRRRQSESTGSHTQNNRFLVSRSDIEAEFKASGFDILEYHDFFPKYAMWRTYVLRKIR</sequence>
<evidence type="ECO:0000313" key="2">
    <source>
        <dbReference type="EMBL" id="AZS49783.1"/>
    </source>
</evidence>
<dbReference type="AlphaFoldDB" id="A0A3Q9JMQ1"/>
<keyword evidence="3" id="KW-1185">Reference proteome</keyword>
<keyword evidence="2" id="KW-0808">Transferase</keyword>
<gene>
    <name evidence="2" type="ORF">DM558_02845</name>
</gene>
<accession>A0A3Q9JMQ1</accession>
<organism evidence="2 3">
    <name type="scientific">Entomomonas moraniae</name>
    <dbReference type="NCBI Taxonomy" id="2213226"/>
    <lineage>
        <taxon>Bacteria</taxon>
        <taxon>Pseudomonadati</taxon>
        <taxon>Pseudomonadota</taxon>
        <taxon>Gammaproteobacteria</taxon>
        <taxon>Pseudomonadales</taxon>
        <taxon>Pseudomonadaceae</taxon>
        <taxon>Entomomonas</taxon>
    </lineage>
</organism>
<feature type="domain" description="Methyltransferase type 11" evidence="1">
    <location>
        <begin position="63"/>
        <end position="157"/>
    </location>
</feature>
<dbReference type="RefSeq" id="WP_127161959.1">
    <property type="nucleotide sequence ID" value="NZ_CP029822.1"/>
</dbReference>
<dbReference type="Pfam" id="PF08241">
    <property type="entry name" value="Methyltransf_11"/>
    <property type="match status" value="1"/>
</dbReference>